<keyword evidence="8 11" id="KW-1133">Transmembrane helix</keyword>
<dbReference type="PRINTS" id="PR01853">
    <property type="entry name" value="YAJCTRNLCASE"/>
</dbReference>
<gene>
    <name evidence="12" type="primary">yajC</name>
    <name evidence="12" type="ORF">ENQ76_08340</name>
</gene>
<evidence type="ECO:0000256" key="8">
    <source>
        <dbReference type="ARBA" id="ARBA00022989"/>
    </source>
</evidence>
<dbReference type="PANTHER" id="PTHR33909">
    <property type="entry name" value="SEC TRANSLOCON ACCESSORY COMPLEX SUBUNIT YAJC"/>
    <property type="match status" value="1"/>
</dbReference>
<keyword evidence="5" id="KW-1003">Cell membrane</keyword>
<proteinExistence type="inferred from homology"/>
<reference evidence="12" key="1">
    <citation type="journal article" date="2020" name="mSystems">
        <title>Genome- and Community-Level Interaction Insights into Carbon Utilization and Element Cycling Functions of Hydrothermarchaeota in Hydrothermal Sediment.</title>
        <authorList>
            <person name="Zhou Z."/>
            <person name="Liu Y."/>
            <person name="Xu W."/>
            <person name="Pan J."/>
            <person name="Luo Z.H."/>
            <person name="Li M."/>
        </authorList>
    </citation>
    <scope>NUCLEOTIDE SEQUENCE [LARGE SCALE GENOMIC DNA]</scope>
    <source>
        <strain evidence="12">SpSt-339</strain>
    </source>
</reference>
<feature type="transmembrane region" description="Helical" evidence="11">
    <location>
        <begin position="23"/>
        <end position="43"/>
    </location>
</feature>
<dbReference type="SMART" id="SM01323">
    <property type="entry name" value="YajC"/>
    <property type="match status" value="1"/>
</dbReference>
<evidence type="ECO:0000256" key="6">
    <source>
        <dbReference type="ARBA" id="ARBA00022692"/>
    </source>
</evidence>
<evidence type="ECO:0000256" key="10">
    <source>
        <dbReference type="ARBA" id="ARBA00023136"/>
    </source>
</evidence>
<dbReference type="NCBIfam" id="TIGR00739">
    <property type="entry name" value="yajC"/>
    <property type="match status" value="1"/>
</dbReference>
<evidence type="ECO:0000313" key="12">
    <source>
        <dbReference type="EMBL" id="HEN15459.1"/>
    </source>
</evidence>
<evidence type="ECO:0000256" key="5">
    <source>
        <dbReference type="ARBA" id="ARBA00022475"/>
    </source>
</evidence>
<sequence>MLDWIETVTLFAQGPVKAQDPPFWVTMLPFVLILFLLFPIVIWPQRREQQKRDSLLSSLKKNDRVVTLGGIIGTVANISADGKEITLKVDDNTRIKFIRTGISHKLAEADAKDEAAKPA</sequence>
<dbReference type="GO" id="GO:0005886">
    <property type="term" value="C:plasma membrane"/>
    <property type="evidence" value="ECO:0007669"/>
    <property type="project" value="UniProtKB-SubCell"/>
</dbReference>
<dbReference type="PANTHER" id="PTHR33909:SF1">
    <property type="entry name" value="SEC TRANSLOCON ACCESSORY COMPLEX SUBUNIT YAJC"/>
    <property type="match status" value="1"/>
</dbReference>
<dbReference type="AlphaFoldDB" id="A0A7C2K039"/>
<dbReference type="Pfam" id="PF02699">
    <property type="entry name" value="YajC"/>
    <property type="match status" value="1"/>
</dbReference>
<evidence type="ECO:0000256" key="3">
    <source>
        <dbReference type="ARBA" id="ARBA00014962"/>
    </source>
</evidence>
<keyword evidence="10 11" id="KW-0472">Membrane</keyword>
<evidence type="ECO:0000256" key="2">
    <source>
        <dbReference type="ARBA" id="ARBA00006742"/>
    </source>
</evidence>
<accession>A0A7C2K039</accession>
<dbReference type="GO" id="GO:0015031">
    <property type="term" value="P:protein transport"/>
    <property type="evidence" value="ECO:0007669"/>
    <property type="project" value="UniProtKB-KW"/>
</dbReference>
<evidence type="ECO:0000256" key="11">
    <source>
        <dbReference type="SAM" id="Phobius"/>
    </source>
</evidence>
<name>A0A7C2K039_9PLAN</name>
<comment type="subcellular location">
    <subcellularLocation>
        <location evidence="1">Cell membrane</location>
        <topology evidence="1">Single-pass membrane protein</topology>
    </subcellularLocation>
</comment>
<keyword evidence="6 11" id="KW-0812">Transmembrane</keyword>
<evidence type="ECO:0000256" key="9">
    <source>
        <dbReference type="ARBA" id="ARBA00023010"/>
    </source>
</evidence>
<keyword evidence="7" id="KW-0653">Protein transport</keyword>
<protein>
    <recommendedName>
        <fullName evidence="3">Sec translocon accessory complex subunit YajC</fullName>
    </recommendedName>
</protein>
<keyword evidence="9" id="KW-0811">Translocation</keyword>
<comment type="similarity">
    <text evidence="2">Belongs to the YajC family.</text>
</comment>
<keyword evidence="4" id="KW-0813">Transport</keyword>
<organism evidence="12">
    <name type="scientific">Schlesneria paludicola</name>
    <dbReference type="NCBI Taxonomy" id="360056"/>
    <lineage>
        <taxon>Bacteria</taxon>
        <taxon>Pseudomonadati</taxon>
        <taxon>Planctomycetota</taxon>
        <taxon>Planctomycetia</taxon>
        <taxon>Planctomycetales</taxon>
        <taxon>Planctomycetaceae</taxon>
        <taxon>Schlesneria</taxon>
    </lineage>
</organism>
<evidence type="ECO:0000256" key="7">
    <source>
        <dbReference type="ARBA" id="ARBA00022927"/>
    </source>
</evidence>
<dbReference type="EMBL" id="DSOK01000244">
    <property type="protein sequence ID" value="HEN15459.1"/>
    <property type="molecule type" value="Genomic_DNA"/>
</dbReference>
<dbReference type="InterPro" id="IPR003849">
    <property type="entry name" value="Preprotein_translocase_YajC"/>
</dbReference>
<evidence type="ECO:0000256" key="4">
    <source>
        <dbReference type="ARBA" id="ARBA00022448"/>
    </source>
</evidence>
<evidence type="ECO:0000256" key="1">
    <source>
        <dbReference type="ARBA" id="ARBA00004162"/>
    </source>
</evidence>
<comment type="caution">
    <text evidence="12">The sequence shown here is derived from an EMBL/GenBank/DDBJ whole genome shotgun (WGS) entry which is preliminary data.</text>
</comment>